<comment type="caution">
    <text evidence="1">The sequence shown here is derived from an EMBL/GenBank/DDBJ whole genome shotgun (WGS) entry which is preliminary data.</text>
</comment>
<name>A0ABN0YUU5_9ACTN</name>
<dbReference type="EMBL" id="BAAABX010000042">
    <property type="protein sequence ID" value="GAA0412062.1"/>
    <property type="molecule type" value="Genomic_DNA"/>
</dbReference>
<reference evidence="1 2" key="1">
    <citation type="journal article" date="2019" name="Int. J. Syst. Evol. Microbiol.">
        <title>The Global Catalogue of Microorganisms (GCM) 10K type strain sequencing project: providing services to taxonomists for standard genome sequencing and annotation.</title>
        <authorList>
            <consortium name="The Broad Institute Genomics Platform"/>
            <consortium name="The Broad Institute Genome Sequencing Center for Infectious Disease"/>
            <person name="Wu L."/>
            <person name="Ma J."/>
        </authorList>
    </citation>
    <scope>NUCLEOTIDE SEQUENCE [LARGE SCALE GENOMIC DNA]</scope>
    <source>
        <strain evidence="1 2">JCM 4788</strain>
    </source>
</reference>
<sequence length="106" mass="11543">MPPVMDAEAALTGGSWFSPYDNVQVQDASALDVDRVVPLAEDWDRGASHWSAKEREAYANDLGDERALIAVTAKSGRQKADVRTSPNGCPPPVKTVSYVVRRTSRL</sequence>
<gene>
    <name evidence="1" type="ORF">GCM10010357_36490</name>
</gene>
<accession>A0ABN0YUU5</accession>
<proteinExistence type="predicted"/>
<protein>
    <submittedName>
        <fullName evidence="1">Uncharacterized protein</fullName>
    </submittedName>
</protein>
<evidence type="ECO:0000313" key="2">
    <source>
        <dbReference type="Proteomes" id="UP001500879"/>
    </source>
</evidence>
<dbReference type="Proteomes" id="UP001500879">
    <property type="component" value="Unassembled WGS sequence"/>
</dbReference>
<organism evidence="1 2">
    <name type="scientific">Streptomyces luteireticuli</name>
    <dbReference type="NCBI Taxonomy" id="173858"/>
    <lineage>
        <taxon>Bacteria</taxon>
        <taxon>Bacillati</taxon>
        <taxon>Actinomycetota</taxon>
        <taxon>Actinomycetes</taxon>
        <taxon>Kitasatosporales</taxon>
        <taxon>Streptomycetaceae</taxon>
        <taxon>Streptomyces</taxon>
    </lineage>
</organism>
<evidence type="ECO:0000313" key="1">
    <source>
        <dbReference type="EMBL" id="GAA0412062.1"/>
    </source>
</evidence>
<keyword evidence="2" id="KW-1185">Reference proteome</keyword>